<feature type="transmembrane region" description="Helical" evidence="6">
    <location>
        <begin position="1355"/>
        <end position="1375"/>
    </location>
</feature>
<dbReference type="Pfam" id="PF00746">
    <property type="entry name" value="Gram_pos_anchor"/>
    <property type="match status" value="1"/>
</dbReference>
<dbReference type="Gene3D" id="2.60.530.10">
    <property type="entry name" value="Major cell-surface adhesin PAc"/>
    <property type="match status" value="2"/>
</dbReference>
<dbReference type="InterPro" id="IPR041495">
    <property type="entry name" value="Mub_B2"/>
</dbReference>
<evidence type="ECO:0000313" key="9">
    <source>
        <dbReference type="EMBL" id="KRM03608.1"/>
    </source>
</evidence>
<accession>A0A0R1VDG4</accession>
<dbReference type="InterPro" id="IPR036234">
    <property type="entry name" value="SA_I/II_PAC_V_sf"/>
</dbReference>
<keyword evidence="6" id="KW-0472">Membrane</keyword>
<reference evidence="9 10" key="1">
    <citation type="journal article" date="2015" name="Genome Announc.">
        <title>Expanding the biotechnology potential of lactobacilli through comparative genomics of 213 strains and associated genera.</title>
        <authorList>
            <person name="Sun Z."/>
            <person name="Harris H.M."/>
            <person name="McCann A."/>
            <person name="Guo C."/>
            <person name="Argimon S."/>
            <person name="Zhang W."/>
            <person name="Yang X."/>
            <person name="Jeffery I.B."/>
            <person name="Cooney J.C."/>
            <person name="Kagawa T.F."/>
            <person name="Liu W."/>
            <person name="Song Y."/>
            <person name="Salvetti E."/>
            <person name="Wrobel A."/>
            <person name="Rasinkangas P."/>
            <person name="Parkhill J."/>
            <person name="Rea M.C."/>
            <person name="O'Sullivan O."/>
            <person name="Ritari J."/>
            <person name="Douillard F.P."/>
            <person name="Paul Ross R."/>
            <person name="Yang R."/>
            <person name="Briner A.E."/>
            <person name="Felis G.E."/>
            <person name="de Vos W.M."/>
            <person name="Barrangou R."/>
            <person name="Klaenhammer T.R."/>
            <person name="Caufield P.W."/>
            <person name="Cui Y."/>
            <person name="Zhang H."/>
            <person name="O'Toole P.W."/>
        </authorList>
    </citation>
    <scope>NUCLEOTIDE SEQUENCE [LARGE SCALE GENOMIC DNA]</scope>
    <source>
        <strain evidence="9 10">DSM 16761</strain>
    </source>
</reference>
<dbReference type="Gene3D" id="2.60.40.4300">
    <property type="match status" value="3"/>
</dbReference>
<feature type="compositionally biased region" description="Pro residues" evidence="5">
    <location>
        <begin position="1247"/>
        <end position="1260"/>
    </location>
</feature>
<evidence type="ECO:0000259" key="8">
    <source>
        <dbReference type="Pfam" id="PF17966"/>
    </source>
</evidence>
<feature type="region of interest" description="Disordered" evidence="5">
    <location>
        <begin position="1113"/>
        <end position="1138"/>
    </location>
</feature>
<feature type="compositionally biased region" description="Basic and acidic residues" evidence="5">
    <location>
        <begin position="1283"/>
        <end position="1292"/>
    </location>
</feature>
<feature type="compositionally biased region" description="Basic and acidic residues" evidence="5">
    <location>
        <begin position="93"/>
        <end position="108"/>
    </location>
</feature>
<feature type="compositionally biased region" description="Polar residues" evidence="5">
    <location>
        <begin position="540"/>
        <end position="549"/>
    </location>
</feature>
<proteinExistence type="predicted"/>
<feature type="region of interest" description="Disordered" evidence="5">
    <location>
        <begin position="880"/>
        <end position="914"/>
    </location>
</feature>
<feature type="compositionally biased region" description="Polar residues" evidence="5">
    <location>
        <begin position="34"/>
        <end position="44"/>
    </location>
</feature>
<keyword evidence="3" id="KW-0732">Signal</keyword>
<feature type="domain" description="Gram-positive cocci surface proteins LPxTG" evidence="7">
    <location>
        <begin position="1338"/>
        <end position="1371"/>
    </location>
</feature>
<organism evidence="9 10">
    <name type="scientific">Lactobacillus kitasatonis DSM 16761 = JCM 1039</name>
    <dbReference type="NCBI Taxonomy" id="1423767"/>
    <lineage>
        <taxon>Bacteria</taxon>
        <taxon>Bacillati</taxon>
        <taxon>Bacillota</taxon>
        <taxon>Bacilli</taxon>
        <taxon>Lactobacillales</taxon>
        <taxon>Lactobacillaceae</taxon>
        <taxon>Lactobacillus</taxon>
    </lineage>
</organism>
<keyword evidence="6" id="KW-0812">Transmembrane</keyword>
<feature type="compositionally biased region" description="Basic and acidic residues" evidence="5">
    <location>
        <begin position="45"/>
        <end position="61"/>
    </location>
</feature>
<evidence type="ECO:0000256" key="5">
    <source>
        <dbReference type="SAM" id="MobiDB-lite"/>
    </source>
</evidence>
<feature type="domain" description="Mub B2-like" evidence="8">
    <location>
        <begin position="650"/>
        <end position="749"/>
    </location>
</feature>
<gene>
    <name evidence="9" type="ORF">FC59_GL001258</name>
</gene>
<comment type="caution">
    <text evidence="9">The sequence shown here is derived from an EMBL/GenBank/DDBJ whole genome shotgun (WGS) entry which is preliminary data.</text>
</comment>
<keyword evidence="2" id="KW-0964">Secreted</keyword>
<dbReference type="EMBL" id="AZFU01000029">
    <property type="protein sequence ID" value="KRM03608.1"/>
    <property type="molecule type" value="Genomic_DNA"/>
</dbReference>
<dbReference type="eggNOG" id="COG3266">
    <property type="taxonomic scope" value="Bacteria"/>
</dbReference>
<feature type="region of interest" description="Disordered" evidence="5">
    <location>
        <begin position="510"/>
        <end position="554"/>
    </location>
</feature>
<keyword evidence="6" id="KW-1133">Transmembrane helix</keyword>
<evidence type="ECO:0000256" key="4">
    <source>
        <dbReference type="ARBA" id="ARBA00023088"/>
    </source>
</evidence>
<feature type="domain" description="Mub B2-like" evidence="8">
    <location>
        <begin position="914"/>
        <end position="1012"/>
    </location>
</feature>
<dbReference type="PATRIC" id="fig|1423767.3.peg.1301"/>
<name>A0A0R1VDG4_9LACO</name>
<evidence type="ECO:0000256" key="3">
    <source>
        <dbReference type="ARBA" id="ARBA00022729"/>
    </source>
</evidence>
<keyword evidence="4" id="KW-0572">Peptidoglycan-anchor</keyword>
<evidence type="ECO:0000256" key="2">
    <source>
        <dbReference type="ARBA" id="ARBA00022525"/>
    </source>
</evidence>
<evidence type="ECO:0000256" key="1">
    <source>
        <dbReference type="ARBA" id="ARBA00022512"/>
    </source>
</evidence>
<feature type="domain" description="Mub B2-like" evidence="8">
    <location>
        <begin position="1136"/>
        <end position="1232"/>
    </location>
</feature>
<feature type="region of interest" description="Disordered" evidence="5">
    <location>
        <begin position="1"/>
        <end position="108"/>
    </location>
</feature>
<dbReference type="InterPro" id="IPR019931">
    <property type="entry name" value="LPXTG_anchor"/>
</dbReference>
<evidence type="ECO:0000256" key="6">
    <source>
        <dbReference type="SAM" id="Phobius"/>
    </source>
</evidence>
<dbReference type="NCBIfam" id="TIGR01167">
    <property type="entry name" value="LPXTG_anchor"/>
    <property type="match status" value="1"/>
</dbReference>
<keyword evidence="1" id="KW-0134">Cell wall</keyword>
<evidence type="ECO:0000259" key="7">
    <source>
        <dbReference type="Pfam" id="PF00746"/>
    </source>
</evidence>
<dbReference type="Proteomes" id="UP000051307">
    <property type="component" value="Unassembled WGS sequence"/>
</dbReference>
<dbReference type="SUPFAM" id="SSF74914">
    <property type="entry name" value="V-region of surface antigen I/II (SA I/II, PAC)"/>
    <property type="match status" value="1"/>
</dbReference>
<dbReference type="Pfam" id="PF17966">
    <property type="entry name" value="Muc_B2"/>
    <property type="match status" value="3"/>
</dbReference>
<sequence length="1384" mass="151628">MGGSATIVHAGTNVSGDVPQTGTTKADVQVEPASGQTGEENGSTEVKDPVKVAKDPTKDDTDVNQAIDDYANQKQKEQDEAGNKVVIRPSGKQPEKAADNATDRGTKVEDIKDSIDDGIAAANNDKAAIEDYKNKHQNQQILQGEESGAFKNQGLSVDDEKGSEIKNITITDKDKKTVYTYTPAIDGPSHNIEIDGKKDAIVITHTNNKTDKETNTMKINSDNKVIVDFQHDQCQGKEITVTYDNLKNSYYLENIDNKTNKIKISKIERTFLGIHAGDTIFTSDGHTPTSDGVYDKCYGPQLIIYNDPYDGFFYNNIKQVSVKDIYYDDKGNPITFKDGDKNKAWIFVTSLNSDGVGNNNHRGDGKEYLEKVKAENPDDTPAEMKKIAGSTVTGPVDENTTKDFTRTVELVDGHSNGDYLRNYLRTNADDLKNQGWIWQENSSELTQTVTLHVKKTNDGYVYDNADAFFKGLTLPPISENGTEKYPDIEIPEVRVGTKTAVRIRVSYSANSSTQKPLDKPEVDVDEEEVPDKHDGWWYSDESNSPQNNYPDWDNKSEDNRYAFVGAVAIQYQPGMTITYGADDTAWGSHWACTQTQVVSSLNERVIIYNHIKDGIIPVTPDNPGDPGKPIDPPIDPKDPDPKRPVWPKGTDKDSLSKDVTEYITYTGLPATETKVTHVLHFTGSGYLDKVTGKWTDKDGNDLEDQSLDKALEWTAQEGNHFDAVASPSKAGYYVDRVDVKVGDQQLDKDTDEYSAYTDGKDVKAVENITHNHENIVITVIYAPYQKAGLTIIDEDDIRAAEPNGHKLGSYSDTGKSGKDIAFTGAQAAVDAYLKAGYIWDSAKTKATDGTKADNYEGLKLGKLDKDASKDQNWTIYLKHGTTTFDPDKPNQPKPGAKLNPDDPNQDGPKVTEDMVDDKKQVTSTINYIVSDSKSNPAAPAAPTKNVQTATWKRTITVDNVTGKIISSTDWKTSDNYTNVDTPDLVGYYADKSSVPAPEVTQENVTTEVTYYPYQKAGLTIIDEDDIRAAEPNGHKLGSYSDTGKSGKDIAFTGAQAAVDAYLKAGYIWDSAKTKATDGTKADNYEGLKLGKLDKDASKDQNWTIYLKHGKVTVTPKNPGKPGEPINPNGPKWPAGTDANSLTKTGTQTIHYVGASDKTPADNTQTYTFIKSMVIDKVTGKVLDLGSWNIDRYTFGTVKTPVIPGYHADKAVAGGATVTPDDLDKVITVTYIPDGNPGNSGDQGDTPTPEPTPEPEPTPRPTPDDQPDSELSSDGHFGNVKAKNKLDKTNPKKVDAYKKETKIIKTKIAKQGHTEIAEPIEDKVTRENNVKVVSDPVENKAAEPKLPQTGEADNSFIVLLGMLLASFAAMFGFDSLHSHDKKHKN</sequence>
<feature type="region of interest" description="Disordered" evidence="5">
    <location>
        <begin position="1229"/>
        <end position="1292"/>
    </location>
</feature>
<dbReference type="Gene3D" id="3.10.20.470">
    <property type="match status" value="2"/>
</dbReference>
<protein>
    <submittedName>
        <fullName evidence="9">Mucus binding protein</fullName>
    </submittedName>
</protein>
<feature type="region of interest" description="Disordered" evidence="5">
    <location>
        <begin position="617"/>
        <end position="654"/>
    </location>
</feature>
<evidence type="ECO:0000313" key="10">
    <source>
        <dbReference type="Proteomes" id="UP000051307"/>
    </source>
</evidence>
<feature type="compositionally biased region" description="Polar residues" evidence="5">
    <location>
        <begin position="12"/>
        <end position="26"/>
    </location>
</feature>
<dbReference type="RefSeq" id="WP_034532995.1">
    <property type="nucleotide sequence ID" value="NZ_BALU01000005.1"/>
</dbReference>
<feature type="compositionally biased region" description="Basic and acidic residues" evidence="5">
    <location>
        <begin position="634"/>
        <end position="654"/>
    </location>
</feature>